<sequence>CFCAVEQASNVQHSLLPPGLCTSSYERLYGLCTARSHYYLEVETDFPLLMAQATSFSMPSLETITTVSAVILSSLLGLFYWTTTPSTAPNLPGPCGWPIVGNYFQRGADPAVTYHRWSKIYGPVFRLRLGYKWVVVFNTADAAEELLASSAHAATFQSRPVPYSMGKLFKEASKKTITIGSSPYVVLLYGKRRLSIASVSPASTKSYERLIDRSTQNFVRDLNVPSKIYGVIVPWPIFFSNAACLAIAIFFGTPITVASELFKDIPFPMWRLAQLRNITGRACAYFPFLRLFPVHSAYKEAVVVAKYRNGKLAGLLETCRKQIAVRTTVPCAVVSMLYDHKTEFTEEALTSVSNSMVSSGLVSHMPNTLLWSLGILASYKTIQEKCYQAVLRRQTLVESVDPVQDREDYLMAFVYEAGRYFTTLRLSLARETIGKDCFWKGFYIPAGTTVWCNIHAMYRDVPRFERPEKFVPERYMVGPESVRSIPHFGFGLGRRMCPATILVHKEIYSVFQTILTYYSLDLFDGESDFHAVRGCAVGRSFNQGPKQFRIKLHVRDQAKLDEFLATEI</sequence>
<evidence type="ECO:0000256" key="1">
    <source>
        <dbReference type="ARBA" id="ARBA00001971"/>
    </source>
</evidence>
<evidence type="ECO:0000256" key="7">
    <source>
        <dbReference type="ARBA" id="ARBA00023004"/>
    </source>
</evidence>
<evidence type="ECO:0000256" key="3">
    <source>
        <dbReference type="ARBA" id="ARBA00010617"/>
    </source>
</evidence>
<evidence type="ECO:0000256" key="9">
    <source>
        <dbReference type="PIRSR" id="PIRSR602401-1"/>
    </source>
</evidence>
<proteinExistence type="evidence at transcript level"/>
<dbReference type="AlphaFoldDB" id="A0A0A7DL41"/>
<evidence type="ECO:0000256" key="5">
    <source>
        <dbReference type="ARBA" id="ARBA00022723"/>
    </source>
</evidence>
<dbReference type="SUPFAM" id="SSF48264">
    <property type="entry name" value="Cytochrome P450"/>
    <property type="match status" value="1"/>
</dbReference>
<dbReference type="GO" id="GO:0004497">
    <property type="term" value="F:monooxygenase activity"/>
    <property type="evidence" value="ECO:0007669"/>
    <property type="project" value="UniProtKB-KW"/>
</dbReference>
<dbReference type="GO" id="GO:0016705">
    <property type="term" value="F:oxidoreductase activity, acting on paired donors, with incorporation or reduction of molecular oxygen"/>
    <property type="evidence" value="ECO:0007669"/>
    <property type="project" value="InterPro"/>
</dbReference>
<comment type="pathway">
    <text evidence="2">Secondary metabolite biosynthesis.</text>
</comment>
<evidence type="ECO:0000256" key="11">
    <source>
        <dbReference type="SAM" id="Phobius"/>
    </source>
</evidence>
<keyword evidence="4 9" id="KW-0349">Heme</keyword>
<keyword evidence="7 9" id="KW-0408">Iron</keyword>
<dbReference type="Pfam" id="PF00067">
    <property type="entry name" value="p450"/>
    <property type="match status" value="1"/>
</dbReference>
<organism evidence="12">
    <name type="scientific">Hypsizygus marmoreus</name>
    <name type="common">White beech mushroom</name>
    <name type="synonym">Agaricus marmoreus</name>
    <dbReference type="NCBI Taxonomy" id="39966"/>
    <lineage>
        <taxon>Eukaryota</taxon>
        <taxon>Fungi</taxon>
        <taxon>Dikarya</taxon>
        <taxon>Basidiomycota</taxon>
        <taxon>Agaricomycotina</taxon>
        <taxon>Agaricomycetes</taxon>
        <taxon>Agaricomycetidae</taxon>
        <taxon>Agaricales</taxon>
        <taxon>Tricholomatineae</taxon>
        <taxon>Lyophyllaceae</taxon>
        <taxon>Hypsizygus</taxon>
    </lineage>
</organism>
<reference evidence="12" key="1">
    <citation type="submission" date="2013-09" db="EMBL/GenBank/DDBJ databases">
        <title>Gene cloning of basidiomycete Hypsizygus marmoreus SIEF 3133.</title>
        <authorList>
            <person name="Zhang J.J."/>
            <person name="Chen H."/>
            <person name="Feng Z.Y."/>
        </authorList>
    </citation>
    <scope>NUCLEOTIDE SEQUENCE</scope>
    <source>
        <strain evidence="12">SIEF 3133</strain>
    </source>
</reference>
<evidence type="ECO:0000313" key="12">
    <source>
        <dbReference type="EMBL" id="AIO05502.1"/>
    </source>
</evidence>
<keyword evidence="5 9" id="KW-0479">Metal-binding</keyword>
<evidence type="ECO:0000256" key="6">
    <source>
        <dbReference type="ARBA" id="ARBA00023002"/>
    </source>
</evidence>
<dbReference type="InterPro" id="IPR017972">
    <property type="entry name" value="Cyt_P450_CS"/>
</dbReference>
<accession>A0A0A7DL41</accession>
<protein>
    <submittedName>
        <fullName evidence="12">Putative cytochrome P450 monooxygenase 3</fullName>
    </submittedName>
</protein>
<dbReference type="PRINTS" id="PR00463">
    <property type="entry name" value="EP450I"/>
</dbReference>
<comment type="similarity">
    <text evidence="3 10">Belongs to the cytochrome P450 family.</text>
</comment>
<keyword evidence="11" id="KW-0812">Transmembrane</keyword>
<dbReference type="GO" id="GO:0020037">
    <property type="term" value="F:heme binding"/>
    <property type="evidence" value="ECO:0007669"/>
    <property type="project" value="InterPro"/>
</dbReference>
<dbReference type="PROSITE" id="PS00086">
    <property type="entry name" value="CYTOCHROME_P450"/>
    <property type="match status" value="1"/>
</dbReference>
<feature type="transmembrane region" description="Helical" evidence="11">
    <location>
        <begin position="228"/>
        <end position="251"/>
    </location>
</feature>
<dbReference type="InterPro" id="IPR036396">
    <property type="entry name" value="Cyt_P450_sf"/>
</dbReference>
<feature type="binding site" description="axial binding residue" evidence="9">
    <location>
        <position position="497"/>
    </location>
    <ligand>
        <name>heme</name>
        <dbReference type="ChEBI" id="CHEBI:30413"/>
    </ligand>
    <ligandPart>
        <name>Fe</name>
        <dbReference type="ChEBI" id="CHEBI:18248"/>
    </ligandPart>
</feature>
<dbReference type="InterPro" id="IPR050364">
    <property type="entry name" value="Cytochrome_P450_fung"/>
</dbReference>
<dbReference type="GO" id="GO:0005506">
    <property type="term" value="F:iron ion binding"/>
    <property type="evidence" value="ECO:0007669"/>
    <property type="project" value="InterPro"/>
</dbReference>
<keyword evidence="6 10" id="KW-0560">Oxidoreductase</keyword>
<dbReference type="InterPro" id="IPR001128">
    <property type="entry name" value="Cyt_P450"/>
</dbReference>
<evidence type="ECO:0000256" key="10">
    <source>
        <dbReference type="RuleBase" id="RU000461"/>
    </source>
</evidence>
<feature type="non-terminal residue" evidence="12">
    <location>
        <position position="1"/>
    </location>
</feature>
<evidence type="ECO:0000256" key="2">
    <source>
        <dbReference type="ARBA" id="ARBA00005179"/>
    </source>
</evidence>
<dbReference type="InterPro" id="IPR002401">
    <property type="entry name" value="Cyt_P450_E_grp-I"/>
</dbReference>
<evidence type="ECO:0000256" key="8">
    <source>
        <dbReference type="ARBA" id="ARBA00023033"/>
    </source>
</evidence>
<keyword evidence="11" id="KW-1133">Transmembrane helix</keyword>
<comment type="cofactor">
    <cofactor evidence="1 9">
        <name>heme</name>
        <dbReference type="ChEBI" id="CHEBI:30413"/>
    </cofactor>
</comment>
<evidence type="ECO:0000256" key="4">
    <source>
        <dbReference type="ARBA" id="ARBA00022617"/>
    </source>
</evidence>
<keyword evidence="8 10" id="KW-0503">Monooxygenase</keyword>
<dbReference type="EMBL" id="KF705549">
    <property type="protein sequence ID" value="AIO05502.1"/>
    <property type="molecule type" value="mRNA"/>
</dbReference>
<dbReference type="PANTHER" id="PTHR46300:SF9">
    <property type="entry name" value="P450, PUTATIVE-RELATED"/>
    <property type="match status" value="1"/>
</dbReference>
<name>A0A0A7DL41_HYPMA</name>
<dbReference type="PANTHER" id="PTHR46300">
    <property type="entry name" value="P450, PUTATIVE (EUROFUNG)-RELATED-RELATED"/>
    <property type="match status" value="1"/>
</dbReference>
<keyword evidence="11" id="KW-0472">Membrane</keyword>
<dbReference type="Gene3D" id="1.10.630.10">
    <property type="entry name" value="Cytochrome P450"/>
    <property type="match status" value="1"/>
</dbReference>
<gene>
    <name evidence="12" type="primary">cyt3</name>
</gene>